<proteinExistence type="predicted"/>
<dbReference type="AlphaFoldDB" id="A0A6J4HV08"/>
<feature type="non-terminal residue" evidence="1">
    <location>
        <position position="38"/>
    </location>
</feature>
<protein>
    <submittedName>
        <fullName evidence="1">Uncharacterized protein</fullName>
    </submittedName>
</protein>
<reference evidence="1" key="1">
    <citation type="submission" date="2020-02" db="EMBL/GenBank/DDBJ databases">
        <authorList>
            <person name="Meier V. D."/>
        </authorList>
    </citation>
    <scope>NUCLEOTIDE SEQUENCE</scope>
    <source>
        <strain evidence="1">AVDCRST_MAG04</strain>
    </source>
</reference>
<evidence type="ECO:0000313" key="1">
    <source>
        <dbReference type="EMBL" id="CAA9234458.1"/>
    </source>
</evidence>
<sequence length="38" mass="3977">GARVLLVRGFGQRRHGGACGAERLDGRDAAAMPRTLAL</sequence>
<feature type="non-terminal residue" evidence="1">
    <location>
        <position position="1"/>
    </location>
</feature>
<gene>
    <name evidence="1" type="ORF">AVDCRST_MAG04-1296</name>
</gene>
<accession>A0A6J4HV08</accession>
<dbReference type="EMBL" id="CADCTL010000091">
    <property type="protein sequence ID" value="CAA9234458.1"/>
    <property type="molecule type" value="Genomic_DNA"/>
</dbReference>
<name>A0A6J4HV08_9PROT</name>
<organism evidence="1">
    <name type="scientific">uncultured Acetobacteraceae bacterium</name>
    <dbReference type="NCBI Taxonomy" id="169975"/>
    <lineage>
        <taxon>Bacteria</taxon>
        <taxon>Pseudomonadati</taxon>
        <taxon>Pseudomonadota</taxon>
        <taxon>Alphaproteobacteria</taxon>
        <taxon>Acetobacterales</taxon>
        <taxon>Acetobacteraceae</taxon>
        <taxon>environmental samples</taxon>
    </lineage>
</organism>